<dbReference type="PANTHER" id="PTHR30387">
    <property type="entry name" value="MANNONATE DEHYDRATASE"/>
    <property type="match status" value="1"/>
</dbReference>
<evidence type="ECO:0000313" key="11">
    <source>
        <dbReference type="EMBL" id="OCW59239.1"/>
    </source>
</evidence>
<dbReference type="Proteomes" id="UP000094795">
    <property type="component" value="Unassembled WGS sequence"/>
</dbReference>
<evidence type="ECO:0000256" key="1">
    <source>
        <dbReference type="ARBA" id="ARBA00001794"/>
    </source>
</evidence>
<proteinExistence type="inferred from homology"/>
<dbReference type="NCBIfam" id="TIGR00695">
    <property type="entry name" value="uxuA"/>
    <property type="match status" value="1"/>
</dbReference>
<dbReference type="GO" id="GO:0008198">
    <property type="term" value="F:ferrous iron binding"/>
    <property type="evidence" value="ECO:0007669"/>
    <property type="project" value="TreeGrafter"/>
</dbReference>
<dbReference type="RefSeq" id="WP_066173556.1">
    <property type="nucleotide sequence ID" value="NZ_LQZT01000001.1"/>
</dbReference>
<sequence length="403" mass="44062">MRESWRWYGPYDRISLPEIAQTGAQSIVTALHEIPYGEVWPREAIAARKAEMAAEGFDWVVVESLPIHERIKRGEGDLAALFANYRQSMAHLAAEGIRTICYNFMPLLDWTRTDLAAPVARGGTCLRFSATKMAALELFLVGREAARDDYLPEVVSAAESWFQSASDEDREGLMQSVMAGLPGAYERYDAQGLRAALRLYDGLDRAGLRANYKRFLDEVMPAAEELGMRFCVHPDDPPRDILGLPRIVSNADDIAWILGAADCAANGLTLCSGSLGANPANDVPEIARRFAPRIAFAHLRNVRKDADGSFEEAAHLAGDTDMVELVSVLLAEEARRRAAGETGEEIPFRPDHGHDLLDDANRKAHPGYPLIGRMRGLAELRGVIAGLSHRQADAGAAVSVSAV</sequence>
<dbReference type="AlphaFoldDB" id="A0A1C1Z0J9"/>
<dbReference type="PANTHER" id="PTHR30387:SF2">
    <property type="entry name" value="MANNONATE DEHYDRATASE"/>
    <property type="match status" value="1"/>
</dbReference>
<evidence type="ECO:0000256" key="4">
    <source>
        <dbReference type="ARBA" id="ARBA00007389"/>
    </source>
</evidence>
<accession>A0A1C1Z0J9</accession>
<evidence type="ECO:0000256" key="2">
    <source>
        <dbReference type="ARBA" id="ARBA00002713"/>
    </source>
</evidence>
<dbReference type="Gene3D" id="3.20.20.150">
    <property type="entry name" value="Divalent-metal-dependent TIM barrel enzymes"/>
    <property type="match status" value="1"/>
</dbReference>
<dbReference type="GO" id="GO:0030145">
    <property type="term" value="F:manganese ion binding"/>
    <property type="evidence" value="ECO:0007669"/>
    <property type="project" value="TreeGrafter"/>
</dbReference>
<comment type="pathway">
    <text evidence="3 9">Carbohydrate metabolism; pentose and glucuronate interconversion.</text>
</comment>
<comment type="function">
    <text evidence="2 9">Catalyzes the dehydration of D-mannonate.</text>
</comment>
<organism evidence="11 12">
    <name type="scientific">Hoeflea olei</name>
    <dbReference type="NCBI Taxonomy" id="1480615"/>
    <lineage>
        <taxon>Bacteria</taxon>
        <taxon>Pseudomonadati</taxon>
        <taxon>Pseudomonadota</taxon>
        <taxon>Alphaproteobacteria</taxon>
        <taxon>Hyphomicrobiales</taxon>
        <taxon>Rhizobiaceae</taxon>
        <taxon>Hoeflea</taxon>
    </lineage>
</organism>
<dbReference type="InterPro" id="IPR036237">
    <property type="entry name" value="Xyl_isomerase-like_sf"/>
</dbReference>
<gene>
    <name evidence="9" type="primary">uxuA</name>
    <name evidence="11" type="ORF">AWJ14_09275</name>
</gene>
<keyword evidence="12" id="KW-1185">Reference proteome</keyword>
<evidence type="ECO:0000256" key="10">
    <source>
        <dbReference type="SAM" id="MobiDB-lite"/>
    </source>
</evidence>
<dbReference type="InterPro" id="IPR004628">
    <property type="entry name" value="Man_deHydtase"/>
</dbReference>
<keyword evidence="7 9" id="KW-0464">Manganese</keyword>
<evidence type="ECO:0000256" key="7">
    <source>
        <dbReference type="ARBA" id="ARBA00023211"/>
    </source>
</evidence>
<evidence type="ECO:0000256" key="9">
    <source>
        <dbReference type="HAMAP-Rule" id="MF_00106"/>
    </source>
</evidence>
<dbReference type="Pfam" id="PF03786">
    <property type="entry name" value="UxuA"/>
    <property type="match status" value="1"/>
</dbReference>
<evidence type="ECO:0000256" key="6">
    <source>
        <dbReference type="ARBA" id="ARBA00023004"/>
    </source>
</evidence>
<dbReference type="GO" id="GO:0008927">
    <property type="term" value="F:mannonate dehydratase activity"/>
    <property type="evidence" value="ECO:0007669"/>
    <property type="project" value="UniProtKB-UniRule"/>
</dbReference>
<comment type="catalytic activity">
    <reaction evidence="1 9">
        <text>D-mannonate = 2-dehydro-3-deoxy-D-gluconate + H2O</text>
        <dbReference type="Rhea" id="RHEA:20097"/>
        <dbReference type="ChEBI" id="CHEBI:15377"/>
        <dbReference type="ChEBI" id="CHEBI:17767"/>
        <dbReference type="ChEBI" id="CHEBI:57990"/>
        <dbReference type="EC" id="4.2.1.8"/>
    </reaction>
</comment>
<name>A0A1C1Z0J9_9HYPH</name>
<comment type="cofactor">
    <cofactor evidence="9">
        <name>Fe(2+)</name>
        <dbReference type="ChEBI" id="CHEBI:29033"/>
    </cofactor>
    <cofactor evidence="9">
        <name>Mn(2+)</name>
        <dbReference type="ChEBI" id="CHEBI:29035"/>
    </cofactor>
</comment>
<evidence type="ECO:0000256" key="8">
    <source>
        <dbReference type="ARBA" id="ARBA00023239"/>
    </source>
</evidence>
<feature type="region of interest" description="Disordered" evidence="10">
    <location>
        <begin position="340"/>
        <end position="361"/>
    </location>
</feature>
<protein>
    <recommendedName>
        <fullName evidence="5 9">Mannonate dehydratase</fullName>
        <ecNumber evidence="5 9">4.2.1.8</ecNumber>
    </recommendedName>
    <alternativeName>
        <fullName evidence="9">D-mannonate hydro-lyase</fullName>
    </alternativeName>
</protein>
<dbReference type="EC" id="4.2.1.8" evidence="5 9"/>
<dbReference type="STRING" id="1480615.AWJ14_09275"/>
<feature type="compositionally biased region" description="Basic and acidic residues" evidence="10">
    <location>
        <begin position="346"/>
        <end position="361"/>
    </location>
</feature>
<dbReference type="GO" id="GO:0042840">
    <property type="term" value="P:D-glucuronate catabolic process"/>
    <property type="evidence" value="ECO:0007669"/>
    <property type="project" value="TreeGrafter"/>
</dbReference>
<comment type="similarity">
    <text evidence="4 9">Belongs to the mannonate dehydratase family.</text>
</comment>
<evidence type="ECO:0000313" key="12">
    <source>
        <dbReference type="Proteomes" id="UP000094795"/>
    </source>
</evidence>
<reference evidence="11 12" key="1">
    <citation type="submission" date="2015-12" db="EMBL/GenBank/DDBJ databases">
        <authorList>
            <person name="Shamseldin A."/>
            <person name="Moawad H."/>
            <person name="Abd El-Rahim W.M."/>
            <person name="Sadowsky M.J."/>
        </authorList>
    </citation>
    <scope>NUCLEOTIDE SEQUENCE [LARGE SCALE GENOMIC DNA]</scope>
    <source>
        <strain evidence="11 12">JC234</strain>
    </source>
</reference>
<comment type="caution">
    <text evidence="11">The sequence shown here is derived from an EMBL/GenBank/DDBJ whole genome shotgun (WGS) entry which is preliminary data.</text>
</comment>
<dbReference type="EMBL" id="LQZT01000001">
    <property type="protein sequence ID" value="OCW59239.1"/>
    <property type="molecule type" value="Genomic_DNA"/>
</dbReference>
<dbReference type="UniPathway" id="UPA00246"/>
<dbReference type="NCBIfam" id="NF003027">
    <property type="entry name" value="PRK03906.1"/>
    <property type="match status" value="1"/>
</dbReference>
<evidence type="ECO:0000256" key="3">
    <source>
        <dbReference type="ARBA" id="ARBA00004892"/>
    </source>
</evidence>
<dbReference type="HAMAP" id="MF_00106">
    <property type="entry name" value="UxuA"/>
    <property type="match status" value="1"/>
</dbReference>
<keyword evidence="6 9" id="KW-0408">Iron</keyword>
<dbReference type="OrthoDB" id="9780250at2"/>
<dbReference type="PIRSF" id="PIRSF016049">
    <property type="entry name" value="Man_dehyd"/>
    <property type="match status" value="1"/>
</dbReference>
<dbReference type="SUPFAM" id="SSF51658">
    <property type="entry name" value="Xylose isomerase-like"/>
    <property type="match status" value="1"/>
</dbReference>
<keyword evidence="8 9" id="KW-0456">Lyase</keyword>
<evidence type="ECO:0000256" key="5">
    <source>
        <dbReference type="ARBA" id="ARBA00012927"/>
    </source>
</evidence>